<evidence type="ECO:0000256" key="2">
    <source>
        <dbReference type="SAM" id="Phobius"/>
    </source>
</evidence>
<proteinExistence type="predicted"/>
<accession>A0ABP7ICQ1</accession>
<organism evidence="3 4">
    <name type="scientific">Amycolatopsis tucumanensis</name>
    <dbReference type="NCBI Taxonomy" id="401106"/>
    <lineage>
        <taxon>Bacteria</taxon>
        <taxon>Bacillati</taxon>
        <taxon>Actinomycetota</taxon>
        <taxon>Actinomycetes</taxon>
        <taxon>Pseudonocardiales</taxon>
        <taxon>Pseudonocardiaceae</taxon>
        <taxon>Amycolatopsis</taxon>
    </lineage>
</organism>
<comment type="caution">
    <text evidence="3">The sequence shown here is derived from an EMBL/GenBank/DDBJ whole genome shotgun (WGS) entry which is preliminary data.</text>
</comment>
<keyword evidence="2" id="KW-1133">Transmembrane helix</keyword>
<protein>
    <recommendedName>
        <fullName evidence="5">Secreted protein</fullName>
    </recommendedName>
</protein>
<keyword evidence="2" id="KW-0812">Transmembrane</keyword>
<evidence type="ECO:0008006" key="5">
    <source>
        <dbReference type="Google" id="ProtNLM"/>
    </source>
</evidence>
<dbReference type="Proteomes" id="UP001501624">
    <property type="component" value="Unassembled WGS sequence"/>
</dbReference>
<reference evidence="4" key="1">
    <citation type="journal article" date="2019" name="Int. J. Syst. Evol. Microbiol.">
        <title>The Global Catalogue of Microorganisms (GCM) 10K type strain sequencing project: providing services to taxonomists for standard genome sequencing and annotation.</title>
        <authorList>
            <consortium name="The Broad Institute Genomics Platform"/>
            <consortium name="The Broad Institute Genome Sequencing Center for Infectious Disease"/>
            <person name="Wu L."/>
            <person name="Ma J."/>
        </authorList>
    </citation>
    <scope>NUCLEOTIDE SEQUENCE [LARGE SCALE GENOMIC DNA]</scope>
    <source>
        <strain evidence="4">JCM 17017</strain>
    </source>
</reference>
<sequence>MNNRTVVAIGLGIAAALIVSALLGGWVALVVVVVLFVIIGAAIAATRPRPQPQFAPPVPPQPINGECPVSGERLRSADRDYYFFFSAQVHYQFVPGTGGPDVASWAVQNVRDRASELAGRYQPEDLAQAQQDLAAALAQAAGDSGSRWAWAAQVTLVLSDADRQLVDRRVELRKKVRQWEDELALEKALRAYLRDDALATPSNALIWWLAQHKDRVEEAVRLRGTFALLSSAAHESTVSPFFASYAADAEPAVSEAAQRHFAAEPADRPSSPVELADRFVQAVYPSADDEPQRELLKDRLARLLVTSGRTDLGDALRQNDDDDGQDNVTSLW</sequence>
<keyword evidence="2" id="KW-0472">Membrane</keyword>
<evidence type="ECO:0000256" key="1">
    <source>
        <dbReference type="SAM" id="MobiDB-lite"/>
    </source>
</evidence>
<evidence type="ECO:0000313" key="3">
    <source>
        <dbReference type="EMBL" id="GAA3815137.1"/>
    </source>
</evidence>
<feature type="transmembrane region" description="Helical" evidence="2">
    <location>
        <begin position="6"/>
        <end position="39"/>
    </location>
</feature>
<gene>
    <name evidence="3" type="ORF">GCM10022380_36560</name>
</gene>
<name>A0ABP7ICQ1_9PSEU</name>
<feature type="region of interest" description="Disordered" evidence="1">
    <location>
        <begin position="312"/>
        <end position="332"/>
    </location>
</feature>
<keyword evidence="4" id="KW-1185">Reference proteome</keyword>
<dbReference type="EMBL" id="BAABCM010000004">
    <property type="protein sequence ID" value="GAA3815137.1"/>
    <property type="molecule type" value="Genomic_DNA"/>
</dbReference>
<evidence type="ECO:0000313" key="4">
    <source>
        <dbReference type="Proteomes" id="UP001501624"/>
    </source>
</evidence>